<sequence>MRGGEALRAEGSNSNCCCAAIHSPVLHALQFSLDRGMAAGLSFPRAGAPFILLRTSCFSPWAALVPRRRLLSGPPTAGDPPPPALPPTSKLAAPPVVGTPEPPLPFRAVEAEILRDIDPVVLLIKDILHSDRLIGTLSSESQDASSLFEQTVFGLISHTRSASVHTSGKSTRLMPTDLYENISSEHEANPKVI</sequence>
<dbReference type="EMBL" id="NCVQ01000001">
    <property type="protein sequence ID" value="PWZ54945.1"/>
    <property type="molecule type" value="Genomic_DNA"/>
</dbReference>
<accession>A0A317Y8H0</accession>
<gene>
    <name evidence="2" type="ORF">Zm00014a_022475</name>
</gene>
<feature type="compositionally biased region" description="Pro residues" evidence="1">
    <location>
        <begin position="77"/>
        <end position="86"/>
    </location>
</feature>
<comment type="caution">
    <text evidence="2">The sequence shown here is derived from an EMBL/GenBank/DDBJ whole genome shotgun (WGS) entry which is preliminary data.</text>
</comment>
<proteinExistence type="predicted"/>
<dbReference type="AlphaFoldDB" id="A0A317Y8H0"/>
<dbReference type="ExpressionAtlas" id="A0A317Y8H0">
    <property type="expression patterns" value="baseline and differential"/>
</dbReference>
<feature type="region of interest" description="Disordered" evidence="1">
    <location>
        <begin position="72"/>
        <end position="93"/>
    </location>
</feature>
<reference evidence="2" key="1">
    <citation type="journal article" date="2018" name="Nat. Genet.">
        <title>Extensive intraspecific gene order and gene structural variations between Mo17 and other maize genomes.</title>
        <authorList>
            <person name="Sun S."/>
            <person name="Zhou Y."/>
            <person name="Chen J."/>
            <person name="Shi J."/>
            <person name="Zhao H."/>
            <person name="Zhao H."/>
            <person name="Song W."/>
            <person name="Zhang M."/>
            <person name="Cui Y."/>
            <person name="Dong X."/>
            <person name="Liu H."/>
            <person name="Ma X."/>
            <person name="Jiao Y."/>
            <person name="Wang B."/>
            <person name="Wei X."/>
            <person name="Stein J.C."/>
            <person name="Glaubitz J.C."/>
            <person name="Lu F."/>
            <person name="Yu G."/>
            <person name="Liang C."/>
            <person name="Fengler K."/>
            <person name="Li B."/>
            <person name="Rafalski A."/>
            <person name="Schnable P.S."/>
            <person name="Ware D.H."/>
            <person name="Buckler E.S."/>
            <person name="Lai J."/>
        </authorList>
    </citation>
    <scope>NUCLEOTIDE SEQUENCE [LARGE SCALE GENOMIC DNA]</scope>
    <source>
        <tissue evidence="2">Seedling</tissue>
    </source>
</reference>
<protein>
    <submittedName>
        <fullName evidence="2">Uncharacterized protein</fullName>
    </submittedName>
</protein>
<evidence type="ECO:0000313" key="2">
    <source>
        <dbReference type="EMBL" id="PWZ54945.1"/>
    </source>
</evidence>
<organism evidence="2">
    <name type="scientific">Zea mays</name>
    <name type="common">Maize</name>
    <dbReference type="NCBI Taxonomy" id="4577"/>
    <lineage>
        <taxon>Eukaryota</taxon>
        <taxon>Viridiplantae</taxon>
        <taxon>Streptophyta</taxon>
        <taxon>Embryophyta</taxon>
        <taxon>Tracheophyta</taxon>
        <taxon>Spermatophyta</taxon>
        <taxon>Magnoliopsida</taxon>
        <taxon>Liliopsida</taxon>
        <taxon>Poales</taxon>
        <taxon>Poaceae</taxon>
        <taxon>PACMAD clade</taxon>
        <taxon>Panicoideae</taxon>
        <taxon>Andropogonodae</taxon>
        <taxon>Andropogoneae</taxon>
        <taxon>Tripsacinae</taxon>
        <taxon>Zea</taxon>
    </lineage>
</organism>
<evidence type="ECO:0000256" key="1">
    <source>
        <dbReference type="SAM" id="MobiDB-lite"/>
    </source>
</evidence>
<dbReference type="Proteomes" id="UP000251960">
    <property type="component" value="Chromosome 1"/>
</dbReference>
<name>A0A317Y8H0_MAIZE</name>